<dbReference type="AlphaFoldDB" id="A0A5J6SPF8"/>
<sequence length="62" mass="7575">MIELTEELNRLSNIEKKYNEQFIQNEILKKFLAFLKVNEKRSASKPLRLRERIILYLPFVKH</sequence>
<name>A0A5J6SPF8_9BACI</name>
<accession>A0A5J6SPF8</accession>
<proteinExistence type="predicted"/>
<gene>
    <name evidence="1" type="ORF">PB01_14060</name>
</gene>
<reference evidence="1 2" key="1">
    <citation type="submission" date="2018-07" db="EMBL/GenBank/DDBJ databases">
        <title>Complete genome sequence of Psychrobacillus sp. PB01, isolated from iceberg, and comparative genome analysis of Psychrobacillus strains.</title>
        <authorList>
            <person name="Lee P.C."/>
        </authorList>
    </citation>
    <scope>NUCLEOTIDE SEQUENCE [LARGE SCALE GENOMIC DNA]</scope>
    <source>
        <strain evidence="1 2">PB01</strain>
    </source>
</reference>
<dbReference type="KEGG" id="psyo:PB01_14060"/>
<dbReference type="EMBL" id="CP031223">
    <property type="protein sequence ID" value="QFF99858.1"/>
    <property type="molecule type" value="Genomic_DNA"/>
</dbReference>
<evidence type="ECO:0000313" key="1">
    <source>
        <dbReference type="EMBL" id="QFF99858.1"/>
    </source>
</evidence>
<keyword evidence="2" id="KW-1185">Reference proteome</keyword>
<evidence type="ECO:0000313" key="2">
    <source>
        <dbReference type="Proteomes" id="UP000325517"/>
    </source>
</evidence>
<organism evidence="1 2">
    <name type="scientific">Psychrobacillus glaciei</name>
    <dbReference type="NCBI Taxonomy" id="2283160"/>
    <lineage>
        <taxon>Bacteria</taxon>
        <taxon>Bacillati</taxon>
        <taxon>Bacillota</taxon>
        <taxon>Bacilli</taxon>
        <taxon>Bacillales</taxon>
        <taxon>Bacillaceae</taxon>
        <taxon>Psychrobacillus</taxon>
    </lineage>
</organism>
<protein>
    <submittedName>
        <fullName evidence="1">Uncharacterized protein</fullName>
    </submittedName>
</protein>
<dbReference type="Proteomes" id="UP000325517">
    <property type="component" value="Chromosome"/>
</dbReference>